<evidence type="ECO:0000313" key="2">
    <source>
        <dbReference type="Proteomes" id="UP000439752"/>
    </source>
</evidence>
<accession>A0A653I9Q2</accession>
<sequence length="58" mass="7224">MIFVRDSKESEIALSFFYVNAYIMKKWKTLWKKSVFLCYLNLHKDYQVDYIMVIENYR</sequence>
<dbReference type="Proteomes" id="UP000439752">
    <property type="component" value="Unassembled WGS sequence"/>
</dbReference>
<protein>
    <submittedName>
        <fullName evidence="1">Uncharacterized protein</fullName>
    </submittedName>
</protein>
<name>A0A653I9Q2_9BACL</name>
<organism evidence="1 2">
    <name type="scientific">Exiguobacterium oxidotolerans</name>
    <dbReference type="NCBI Taxonomy" id="223958"/>
    <lineage>
        <taxon>Bacteria</taxon>
        <taxon>Bacillati</taxon>
        <taxon>Bacillota</taxon>
        <taxon>Bacilli</taxon>
        <taxon>Bacillales</taxon>
        <taxon>Bacillales Family XII. Incertae Sedis</taxon>
        <taxon>Exiguobacterium</taxon>
    </lineage>
</organism>
<evidence type="ECO:0000313" key="1">
    <source>
        <dbReference type="EMBL" id="VWX35650.1"/>
    </source>
</evidence>
<keyword evidence="2" id="KW-1185">Reference proteome</keyword>
<dbReference type="AlphaFoldDB" id="A0A653I9Q2"/>
<gene>
    <name evidence="1" type="ORF">EXIGUO9Y_260073</name>
</gene>
<proteinExistence type="predicted"/>
<reference evidence="1 2" key="1">
    <citation type="submission" date="2019-10" db="EMBL/GenBank/DDBJ databases">
        <authorList>
            <person name="Karimi E."/>
        </authorList>
    </citation>
    <scope>NUCLEOTIDE SEQUENCE [LARGE SCALE GENOMIC DNA]</scope>
    <source>
        <strain evidence="1">Exiguobacterium sp. 9Y</strain>
    </source>
</reference>
<dbReference type="EMBL" id="CABWKQ010000019">
    <property type="protein sequence ID" value="VWX35650.1"/>
    <property type="molecule type" value="Genomic_DNA"/>
</dbReference>